<feature type="transmembrane region" description="Helical" evidence="1">
    <location>
        <begin position="319"/>
        <end position="345"/>
    </location>
</feature>
<dbReference type="Gene3D" id="1.10.3210.10">
    <property type="entry name" value="Hypothetical protein af1432"/>
    <property type="match status" value="1"/>
</dbReference>
<dbReference type="PANTHER" id="PTHR45228">
    <property type="entry name" value="CYCLIC DI-GMP PHOSPHODIESTERASE TM_0186-RELATED"/>
    <property type="match status" value="1"/>
</dbReference>
<proteinExistence type="predicted"/>
<keyword evidence="1" id="KW-0472">Membrane</keyword>
<dbReference type="PROSITE" id="PS51832">
    <property type="entry name" value="HD_GYP"/>
    <property type="match status" value="1"/>
</dbReference>
<dbReference type="SUPFAM" id="SSF109604">
    <property type="entry name" value="HD-domain/PDEase-like"/>
    <property type="match status" value="1"/>
</dbReference>
<keyword evidence="1" id="KW-0812">Transmembrane</keyword>
<evidence type="ECO:0000313" key="3">
    <source>
        <dbReference type="EMBL" id="SUQ20101.1"/>
    </source>
</evidence>
<keyword evidence="1" id="KW-1133">Transmembrane helix</keyword>
<sequence>MKTFVSAHKLVQIIILIVIGIVINRLLADLAIHFELPLYLDSVGTIVVAVIGGFSPGAIVGFLTNFIGGFVDSSTFYYGTINVMIAVCAGIAARRGAFNRITRLPMLLGMLMILSIPCSVLSYFLFDFKIAENVVTPIATALHEGGLPVLLSQILADFCTEIPDKSISIIVAYVLIRLTPRWFAKAFDSVSGRSHEDRYRSKNEIHTLKAQVTALLFVSSFALAVVATAVAYKTYSEAEIHETTLLAESVNRLVSDAIQNADSATLHEYIHDLKGKHPRILTITPGMHETGKWDVSIVCTEAPNPVCTKFSLAAIRISVVLFCTKIFSTLFGLLLAIVFTAILIANRRVVYPIHEMTLEMDHFAYDSSVGRRTSIEQIKGLEVVTGNEIENLHSAIIKAVEEIDLYINKSEYQAASIAALQTNIITVLGDMVENRDETTGGHVRRTAAYAELIARELKDRGKEPEIDDAFISTIAVAAPLHDIGKINISDVILNKPGKLTDEEFAEMKKHTVYGRDMLVRASKNLGETAYLKMAKEIAYSHHEWWDGSRGYPERLKGKDIPLSARIMAVADVYDALVSERPYKKAFSVDEAIRIITEESGTHFDPEVVDAFVKNRETVEQIMKTKFED</sequence>
<reference evidence="3 4" key="1">
    <citation type="submission" date="2017-08" db="EMBL/GenBank/DDBJ databases">
        <authorList>
            <person name="de Groot N.N."/>
        </authorList>
    </citation>
    <scope>NUCLEOTIDE SEQUENCE [LARGE SCALE GENOMIC DNA]</scope>
    <source>
        <strain evidence="3 4">HM2</strain>
    </source>
</reference>
<protein>
    <submittedName>
        <fullName evidence="3">Energy-coupling factor transport system substrate-specific component</fullName>
    </submittedName>
</protein>
<dbReference type="InterPro" id="IPR052020">
    <property type="entry name" value="Cyclic_di-GMP/3'3'-cGAMP_PDE"/>
</dbReference>
<feature type="transmembrane region" description="Helical" evidence="1">
    <location>
        <begin position="39"/>
        <end position="63"/>
    </location>
</feature>
<dbReference type="CDD" id="cd00077">
    <property type="entry name" value="HDc"/>
    <property type="match status" value="1"/>
</dbReference>
<dbReference type="SMART" id="SM00471">
    <property type="entry name" value="HDc"/>
    <property type="match status" value="1"/>
</dbReference>
<dbReference type="InterPro" id="IPR003607">
    <property type="entry name" value="HD/PDEase_dom"/>
</dbReference>
<dbReference type="EMBL" id="UHJL01000001">
    <property type="protein sequence ID" value="SUQ20101.1"/>
    <property type="molecule type" value="Genomic_DNA"/>
</dbReference>
<dbReference type="InterPro" id="IPR037522">
    <property type="entry name" value="HD_GYP_dom"/>
</dbReference>
<name>A0A380RXR8_FIBSU</name>
<dbReference type="RefSeq" id="WP_109572531.1">
    <property type="nucleotide sequence ID" value="NZ_UHJL01000001.1"/>
</dbReference>
<accession>A0A380RXR8</accession>
<gene>
    <name evidence="3" type="ORF">SAMN05661053_1354</name>
</gene>
<evidence type="ECO:0000256" key="1">
    <source>
        <dbReference type="SAM" id="Phobius"/>
    </source>
</evidence>
<dbReference type="Proteomes" id="UP000255423">
    <property type="component" value="Unassembled WGS sequence"/>
</dbReference>
<organism evidence="3 4">
    <name type="scientific">Fibrobacter succinogenes</name>
    <name type="common">Bacteroides succinogenes</name>
    <dbReference type="NCBI Taxonomy" id="833"/>
    <lineage>
        <taxon>Bacteria</taxon>
        <taxon>Pseudomonadati</taxon>
        <taxon>Fibrobacterota</taxon>
        <taxon>Fibrobacteria</taxon>
        <taxon>Fibrobacterales</taxon>
        <taxon>Fibrobacteraceae</taxon>
        <taxon>Fibrobacter</taxon>
    </lineage>
</organism>
<evidence type="ECO:0000313" key="4">
    <source>
        <dbReference type="Proteomes" id="UP000255423"/>
    </source>
</evidence>
<dbReference type="Pfam" id="PF13487">
    <property type="entry name" value="HD_5"/>
    <property type="match status" value="1"/>
</dbReference>
<dbReference type="Gene3D" id="1.10.1760.20">
    <property type="match status" value="1"/>
</dbReference>
<feature type="transmembrane region" description="Helical" evidence="1">
    <location>
        <begin position="212"/>
        <end position="232"/>
    </location>
</feature>
<feature type="domain" description="HD-GYP" evidence="2">
    <location>
        <begin position="417"/>
        <end position="627"/>
    </location>
</feature>
<dbReference type="AlphaFoldDB" id="A0A380RXR8"/>
<feature type="transmembrane region" description="Helical" evidence="1">
    <location>
        <begin position="75"/>
        <end position="93"/>
    </location>
</feature>
<evidence type="ECO:0000259" key="2">
    <source>
        <dbReference type="PROSITE" id="PS51832"/>
    </source>
</evidence>
<feature type="transmembrane region" description="Helical" evidence="1">
    <location>
        <begin position="6"/>
        <end position="27"/>
    </location>
</feature>
<feature type="transmembrane region" description="Helical" evidence="1">
    <location>
        <begin position="105"/>
        <end position="126"/>
    </location>
</feature>